<dbReference type="Pfam" id="PF06738">
    <property type="entry name" value="ThrE"/>
    <property type="match status" value="1"/>
</dbReference>
<dbReference type="GO" id="GO:0016020">
    <property type="term" value="C:membrane"/>
    <property type="evidence" value="ECO:0007669"/>
    <property type="project" value="UniProtKB-SubCell"/>
</dbReference>
<evidence type="ECO:0000256" key="5">
    <source>
        <dbReference type="ARBA" id="ARBA00034125"/>
    </source>
</evidence>
<keyword evidence="2 6" id="KW-0812">Transmembrane</keyword>
<keyword evidence="3 6" id="KW-1133">Transmembrane helix</keyword>
<protein>
    <recommendedName>
        <fullName evidence="11">Threonine/serine exporter family protein</fullName>
    </recommendedName>
</protein>
<sequence length="414" mass="43256">MQAIFGGADPAAEGERADQIAFLIRIAKALHKYGIPAHRLEGVAGVLSEKFGIEGSVYSSPTAIFASFGPPTDLKTAMIRVDPGEIDLGRLSELDHLTCEVLRGDRTAQQGLERLEEILAAPPLYGPRLTMASFVAVATGASYLLGGRLPEMLAALVVSLWVGSLLIFSERRPGLARVSEALGAFGAAAIAVLLERVIGPYSIQLSIIAGLIPLLPGLSLTVAMTELATRNLVSGTTRLTSAVLTLLELVFGVALGSQLERLLPPVAEAATWPTLPDWTLVPALLLATAATTVLFRAKPRDILWVMAAGALAFFATRLGARGLGPELGAFVGSLVLCMASNTMARTLGKPAVLTIMPGLILLVPGSIGYRSLTALLGNDVTSGVEIAFSMGLIAISLVTGLLMANVVVPPRKVL</sequence>
<dbReference type="AlphaFoldDB" id="A0A0K1P9W8"/>
<gene>
    <name evidence="9" type="ORF">AKJ08_0301</name>
</gene>
<dbReference type="InterPro" id="IPR010619">
    <property type="entry name" value="ThrE-like_N"/>
</dbReference>
<feature type="transmembrane region" description="Helical" evidence="6">
    <location>
        <begin position="387"/>
        <end position="408"/>
    </location>
</feature>
<feature type="transmembrane region" description="Helical" evidence="6">
    <location>
        <begin position="205"/>
        <end position="227"/>
    </location>
</feature>
<evidence type="ECO:0000259" key="7">
    <source>
        <dbReference type="Pfam" id="PF06738"/>
    </source>
</evidence>
<evidence type="ECO:0000313" key="9">
    <source>
        <dbReference type="EMBL" id="AKU89914.1"/>
    </source>
</evidence>
<dbReference type="STRING" id="1391653.AKJ08_0301"/>
<dbReference type="Proteomes" id="UP000055590">
    <property type="component" value="Chromosome"/>
</dbReference>
<dbReference type="KEGG" id="vin:AKJ08_0301"/>
<dbReference type="RefSeq" id="WP_050724431.1">
    <property type="nucleotide sequence ID" value="NZ_CP012332.1"/>
</dbReference>
<evidence type="ECO:0000256" key="1">
    <source>
        <dbReference type="ARBA" id="ARBA00004141"/>
    </source>
</evidence>
<feature type="domain" description="Threonine/Serine exporter ThrE" evidence="8">
    <location>
        <begin position="285"/>
        <end position="406"/>
    </location>
</feature>
<evidence type="ECO:0000259" key="8">
    <source>
        <dbReference type="Pfam" id="PF12821"/>
    </source>
</evidence>
<comment type="subcellular location">
    <subcellularLocation>
        <location evidence="1">Membrane</location>
        <topology evidence="1">Multi-pass membrane protein</topology>
    </subcellularLocation>
</comment>
<evidence type="ECO:0000256" key="4">
    <source>
        <dbReference type="ARBA" id="ARBA00023136"/>
    </source>
</evidence>
<evidence type="ECO:0000256" key="2">
    <source>
        <dbReference type="ARBA" id="ARBA00022692"/>
    </source>
</evidence>
<proteinExistence type="inferred from homology"/>
<keyword evidence="4 6" id="KW-0472">Membrane</keyword>
<accession>A0A0K1P9W8</accession>
<dbReference type="OrthoDB" id="5295394at2"/>
<dbReference type="PANTHER" id="PTHR31082:SF4">
    <property type="entry name" value="PHEROMONE-REGULATED MEMBRANE PROTEIN 10"/>
    <property type="match status" value="1"/>
</dbReference>
<keyword evidence="10" id="KW-1185">Reference proteome</keyword>
<name>A0A0K1P9W8_9BACT</name>
<feature type="transmembrane region" description="Helical" evidence="6">
    <location>
        <begin position="152"/>
        <end position="169"/>
    </location>
</feature>
<reference evidence="9 10" key="1">
    <citation type="submission" date="2015-08" db="EMBL/GenBank/DDBJ databases">
        <authorList>
            <person name="Babu N.S."/>
            <person name="Beckwith C.J."/>
            <person name="Beseler K.G."/>
            <person name="Brison A."/>
            <person name="Carone J.V."/>
            <person name="Caskin T.P."/>
            <person name="Diamond M."/>
            <person name="Durham M.E."/>
            <person name="Foxe J.M."/>
            <person name="Go M."/>
            <person name="Henderson B.A."/>
            <person name="Jones I.B."/>
            <person name="McGettigan J.A."/>
            <person name="Micheletti S.J."/>
            <person name="Nasrallah M.E."/>
            <person name="Ortiz D."/>
            <person name="Piller C.R."/>
            <person name="Privatt S.R."/>
            <person name="Schneider S.L."/>
            <person name="Sharp S."/>
            <person name="Smith T.C."/>
            <person name="Stanton J.D."/>
            <person name="Ullery H.E."/>
            <person name="Wilson R.J."/>
            <person name="Serrano M.G."/>
            <person name="Buck G."/>
            <person name="Lee V."/>
            <person name="Wang Y."/>
            <person name="Carvalho R."/>
            <person name="Voegtly L."/>
            <person name="Shi R."/>
            <person name="Duckworth R."/>
            <person name="Johnson A."/>
            <person name="Loviza R."/>
            <person name="Walstead R."/>
            <person name="Shah Z."/>
            <person name="Kiflezghi M."/>
            <person name="Wade K."/>
            <person name="Ball S.L."/>
            <person name="Bradley K.W."/>
            <person name="Asai D.J."/>
            <person name="Bowman C.A."/>
            <person name="Russell D.A."/>
            <person name="Pope W.H."/>
            <person name="Jacobs-Sera D."/>
            <person name="Hendrix R.W."/>
            <person name="Hatfull G.F."/>
        </authorList>
    </citation>
    <scope>NUCLEOTIDE SEQUENCE [LARGE SCALE GENOMIC DNA]</scope>
    <source>
        <strain evidence="9 10">DSM 27710</strain>
    </source>
</reference>
<feature type="transmembrane region" description="Helical" evidence="6">
    <location>
        <begin position="278"/>
        <end position="295"/>
    </location>
</feature>
<organism evidence="9 10">
    <name type="scientific">Vulgatibacter incomptus</name>
    <dbReference type="NCBI Taxonomy" id="1391653"/>
    <lineage>
        <taxon>Bacteria</taxon>
        <taxon>Pseudomonadati</taxon>
        <taxon>Myxococcota</taxon>
        <taxon>Myxococcia</taxon>
        <taxon>Myxococcales</taxon>
        <taxon>Cystobacterineae</taxon>
        <taxon>Vulgatibacteraceae</taxon>
        <taxon>Vulgatibacter</taxon>
    </lineage>
</organism>
<comment type="similarity">
    <text evidence="5">Belongs to the ThrE exporter (TC 2.A.79) family.</text>
</comment>
<dbReference type="EMBL" id="CP012332">
    <property type="protein sequence ID" value="AKU89914.1"/>
    <property type="molecule type" value="Genomic_DNA"/>
</dbReference>
<feature type="transmembrane region" description="Helical" evidence="6">
    <location>
        <begin position="302"/>
        <end position="320"/>
    </location>
</feature>
<dbReference type="InterPro" id="IPR051361">
    <property type="entry name" value="ThrE/Ser_Exporter"/>
</dbReference>
<dbReference type="Pfam" id="PF12821">
    <property type="entry name" value="ThrE_2"/>
    <property type="match status" value="1"/>
</dbReference>
<evidence type="ECO:0000256" key="6">
    <source>
        <dbReference type="SAM" id="Phobius"/>
    </source>
</evidence>
<feature type="transmembrane region" description="Helical" evidence="6">
    <location>
        <begin position="351"/>
        <end position="367"/>
    </location>
</feature>
<evidence type="ECO:0008006" key="11">
    <source>
        <dbReference type="Google" id="ProtNLM"/>
    </source>
</evidence>
<evidence type="ECO:0000313" key="10">
    <source>
        <dbReference type="Proteomes" id="UP000055590"/>
    </source>
</evidence>
<evidence type="ECO:0000256" key="3">
    <source>
        <dbReference type="ARBA" id="ARBA00022989"/>
    </source>
</evidence>
<dbReference type="GO" id="GO:0022857">
    <property type="term" value="F:transmembrane transporter activity"/>
    <property type="evidence" value="ECO:0007669"/>
    <property type="project" value="InterPro"/>
</dbReference>
<feature type="transmembrane region" description="Helical" evidence="6">
    <location>
        <begin position="239"/>
        <end position="258"/>
    </location>
</feature>
<dbReference type="InterPro" id="IPR024528">
    <property type="entry name" value="ThrE_2"/>
</dbReference>
<feature type="transmembrane region" description="Helical" evidence="6">
    <location>
        <begin position="181"/>
        <end position="199"/>
    </location>
</feature>
<dbReference type="PANTHER" id="PTHR31082">
    <property type="entry name" value="PHEROMONE-REGULATED MEMBRANE PROTEIN 10"/>
    <property type="match status" value="1"/>
</dbReference>
<feature type="domain" description="Threonine/serine exporter-like N-terminal" evidence="7">
    <location>
        <begin position="22"/>
        <end position="259"/>
    </location>
</feature>